<evidence type="ECO:0000256" key="1">
    <source>
        <dbReference type="SAM" id="Phobius"/>
    </source>
</evidence>
<feature type="transmembrane region" description="Helical" evidence="1">
    <location>
        <begin position="45"/>
        <end position="65"/>
    </location>
</feature>
<reference evidence="2" key="2">
    <citation type="journal article" date="2021" name="PeerJ">
        <title>Extensive microbial diversity within the chicken gut microbiome revealed by metagenomics and culture.</title>
        <authorList>
            <person name="Gilroy R."/>
            <person name="Ravi A."/>
            <person name="Getino M."/>
            <person name="Pursley I."/>
            <person name="Horton D.L."/>
            <person name="Alikhan N.F."/>
            <person name="Baker D."/>
            <person name="Gharbi K."/>
            <person name="Hall N."/>
            <person name="Watson M."/>
            <person name="Adriaenssens E.M."/>
            <person name="Foster-Nyarko E."/>
            <person name="Jarju S."/>
            <person name="Secka A."/>
            <person name="Antonio M."/>
            <person name="Oren A."/>
            <person name="Chaudhuri R.R."/>
            <person name="La Ragione R."/>
            <person name="Hildebrand F."/>
            <person name="Pallen M.J."/>
        </authorList>
    </citation>
    <scope>NUCLEOTIDE SEQUENCE</scope>
    <source>
        <strain evidence="2">ChiGjej1B1-1684</strain>
    </source>
</reference>
<keyword evidence="1" id="KW-0472">Membrane</keyword>
<feature type="transmembrane region" description="Helical" evidence="1">
    <location>
        <begin position="12"/>
        <end position="33"/>
    </location>
</feature>
<protein>
    <submittedName>
        <fullName evidence="2">Uncharacterized protein</fullName>
    </submittedName>
</protein>
<dbReference type="Proteomes" id="UP000824118">
    <property type="component" value="Unassembled WGS sequence"/>
</dbReference>
<proteinExistence type="predicted"/>
<organism evidence="2 3">
    <name type="scientific">Candidatus Limousia pullorum</name>
    <dbReference type="NCBI Taxonomy" id="2840860"/>
    <lineage>
        <taxon>Bacteria</taxon>
        <taxon>Bacillati</taxon>
        <taxon>Bacillota</taxon>
        <taxon>Clostridia</taxon>
        <taxon>Eubacteriales</taxon>
        <taxon>Oscillospiraceae</taxon>
        <taxon>Oscillospiraceae incertae sedis</taxon>
        <taxon>Candidatus Limousia</taxon>
    </lineage>
</organism>
<reference evidence="2" key="1">
    <citation type="submission" date="2020-10" db="EMBL/GenBank/DDBJ databases">
        <authorList>
            <person name="Gilroy R."/>
        </authorList>
    </citation>
    <scope>NUCLEOTIDE SEQUENCE</scope>
    <source>
        <strain evidence="2">ChiGjej1B1-1684</strain>
    </source>
</reference>
<evidence type="ECO:0000313" key="2">
    <source>
        <dbReference type="EMBL" id="HIU49538.1"/>
    </source>
</evidence>
<evidence type="ECO:0000313" key="3">
    <source>
        <dbReference type="Proteomes" id="UP000824118"/>
    </source>
</evidence>
<keyword evidence="1" id="KW-1133">Transmembrane helix</keyword>
<feature type="transmembrane region" description="Helical" evidence="1">
    <location>
        <begin position="103"/>
        <end position="124"/>
    </location>
</feature>
<sequence>MAITVKQPTAYKTAVFFFYLFIISGSLLVFNITDWYEYAPPEAHFSFHLAALFYTLLIVLFYFMYHCKISKYAFDKDEHTTIPKLIVYDSNASKDALDNDKKISVPIFILFCVCASALYILVIIFKQDEIAGLLDIIFTIVAFTFGYIARKAK</sequence>
<accession>A0A9D1S7Q8</accession>
<name>A0A9D1S7Q8_9FIRM</name>
<dbReference type="AlphaFoldDB" id="A0A9D1S7Q8"/>
<comment type="caution">
    <text evidence="2">The sequence shown here is derived from an EMBL/GenBank/DDBJ whole genome shotgun (WGS) entry which is preliminary data.</text>
</comment>
<keyword evidence="1" id="KW-0812">Transmembrane</keyword>
<dbReference type="EMBL" id="DVNG01000011">
    <property type="protein sequence ID" value="HIU49538.1"/>
    <property type="molecule type" value="Genomic_DNA"/>
</dbReference>
<gene>
    <name evidence="2" type="ORF">IAD22_00780</name>
</gene>
<feature type="transmembrane region" description="Helical" evidence="1">
    <location>
        <begin position="130"/>
        <end position="149"/>
    </location>
</feature>